<keyword evidence="1 4" id="KW-0378">Hydrolase</keyword>
<dbReference type="SUPFAM" id="SSF52151">
    <property type="entry name" value="FabD/lysophospholipase-like"/>
    <property type="match status" value="1"/>
</dbReference>
<feature type="active site" description="Proton acceptor" evidence="4">
    <location>
        <position position="165"/>
    </location>
</feature>
<evidence type="ECO:0000256" key="3">
    <source>
        <dbReference type="ARBA" id="ARBA00023098"/>
    </source>
</evidence>
<sequence>MKYKNTAIVVEGGGLRGSYAGGVLDVLADKEIKFGGACGTSAGATHLCSFLSGQIGRNFRVDTVHSKSPRYMSFRNLLFTGDYFAFDYCYKQIPYKIDPFEFDKFAAQCQETEFRVSMTNVETGLAEYPRILDYRNEDDMNRIRASASLPILSKIVEIHGKKFLDGGVADSIPFEPMFKSGFKRAVVILTRPLGYRKKVNKALPLVKLAFRHYPKFVEAVATRHIRYNQALDKLAKLESEGKVFIYRPSRLIKISDIESNKKKIAQLYELGKEDAHNKMPDLLKFLEG</sequence>
<evidence type="ECO:0000256" key="4">
    <source>
        <dbReference type="PROSITE-ProRule" id="PRU01161"/>
    </source>
</evidence>
<dbReference type="PANTHER" id="PTHR14226">
    <property type="entry name" value="NEUROPATHY TARGET ESTERASE/SWISS CHEESE D.MELANOGASTER"/>
    <property type="match status" value="1"/>
</dbReference>
<dbReference type="GO" id="GO:0016042">
    <property type="term" value="P:lipid catabolic process"/>
    <property type="evidence" value="ECO:0007669"/>
    <property type="project" value="UniProtKB-UniRule"/>
</dbReference>
<feature type="domain" description="PNPLA" evidence="5">
    <location>
        <begin position="8"/>
        <end position="178"/>
    </location>
</feature>
<gene>
    <name evidence="6" type="ORF">SAMN05661053_2259</name>
</gene>
<proteinExistence type="predicted"/>
<evidence type="ECO:0000259" key="5">
    <source>
        <dbReference type="PROSITE" id="PS51635"/>
    </source>
</evidence>
<keyword evidence="2 4" id="KW-0442">Lipid degradation</keyword>
<protein>
    <submittedName>
        <fullName evidence="6">Predicted phospholipase, patatin/cPLA2 family</fullName>
    </submittedName>
</protein>
<dbReference type="Pfam" id="PF01734">
    <property type="entry name" value="Patatin"/>
    <property type="match status" value="1"/>
</dbReference>
<name>A0A380S6R8_FIBSU</name>
<feature type="active site" description="Nucleophile" evidence="4">
    <location>
        <position position="41"/>
    </location>
</feature>
<dbReference type="GO" id="GO:0016787">
    <property type="term" value="F:hydrolase activity"/>
    <property type="evidence" value="ECO:0007669"/>
    <property type="project" value="UniProtKB-UniRule"/>
</dbReference>
<evidence type="ECO:0000313" key="7">
    <source>
        <dbReference type="Proteomes" id="UP000255423"/>
    </source>
</evidence>
<keyword evidence="3 4" id="KW-0443">Lipid metabolism</keyword>
<dbReference type="InterPro" id="IPR016035">
    <property type="entry name" value="Acyl_Trfase/lysoPLipase"/>
</dbReference>
<dbReference type="InterPro" id="IPR045943">
    <property type="entry name" value="DUF6363"/>
</dbReference>
<feature type="short sequence motif" description="DGA/G" evidence="4">
    <location>
        <begin position="165"/>
        <end position="167"/>
    </location>
</feature>
<dbReference type="RefSeq" id="WP_109573218.1">
    <property type="nucleotide sequence ID" value="NZ_UHJL01000003.1"/>
</dbReference>
<dbReference type="PROSITE" id="PS51635">
    <property type="entry name" value="PNPLA"/>
    <property type="match status" value="1"/>
</dbReference>
<dbReference type="PANTHER" id="PTHR14226:SF25">
    <property type="entry name" value="PHOSPHOESTERASE"/>
    <property type="match status" value="1"/>
</dbReference>
<evidence type="ECO:0000256" key="1">
    <source>
        <dbReference type="ARBA" id="ARBA00022801"/>
    </source>
</evidence>
<reference evidence="6 7" key="1">
    <citation type="submission" date="2017-08" db="EMBL/GenBank/DDBJ databases">
        <authorList>
            <person name="de Groot N.N."/>
        </authorList>
    </citation>
    <scope>NUCLEOTIDE SEQUENCE [LARGE SCALE GENOMIC DNA]</scope>
    <source>
        <strain evidence="6 7">HM2</strain>
    </source>
</reference>
<dbReference type="AlphaFoldDB" id="A0A380S6R8"/>
<dbReference type="Proteomes" id="UP000255423">
    <property type="component" value="Unassembled WGS sequence"/>
</dbReference>
<dbReference type="Gene3D" id="3.40.1090.10">
    <property type="entry name" value="Cytosolic phospholipase A2 catalytic domain"/>
    <property type="match status" value="2"/>
</dbReference>
<feature type="short sequence motif" description="GXSXG" evidence="4">
    <location>
        <begin position="39"/>
        <end position="43"/>
    </location>
</feature>
<evidence type="ECO:0000256" key="2">
    <source>
        <dbReference type="ARBA" id="ARBA00022963"/>
    </source>
</evidence>
<dbReference type="InterPro" id="IPR002641">
    <property type="entry name" value="PNPLA_dom"/>
</dbReference>
<feature type="short sequence motif" description="GXGXXG" evidence="4">
    <location>
        <begin position="12"/>
        <end position="17"/>
    </location>
</feature>
<dbReference type="InterPro" id="IPR050301">
    <property type="entry name" value="NTE"/>
</dbReference>
<dbReference type="Pfam" id="PF19890">
    <property type="entry name" value="DUF6363"/>
    <property type="match status" value="1"/>
</dbReference>
<accession>A0A380S6R8</accession>
<dbReference type="InterPro" id="IPR037483">
    <property type="entry name" value="YjjU-like"/>
</dbReference>
<dbReference type="EMBL" id="UHJL01000003">
    <property type="protein sequence ID" value="SUQ24845.1"/>
    <property type="molecule type" value="Genomic_DNA"/>
</dbReference>
<organism evidence="6 7">
    <name type="scientific">Fibrobacter succinogenes</name>
    <name type="common">Bacteroides succinogenes</name>
    <dbReference type="NCBI Taxonomy" id="833"/>
    <lineage>
        <taxon>Bacteria</taxon>
        <taxon>Pseudomonadati</taxon>
        <taxon>Fibrobacterota</taxon>
        <taxon>Fibrobacteria</taxon>
        <taxon>Fibrobacterales</taxon>
        <taxon>Fibrobacteraceae</taxon>
        <taxon>Fibrobacter</taxon>
    </lineage>
</organism>
<evidence type="ECO:0000313" key="6">
    <source>
        <dbReference type="EMBL" id="SUQ24845.1"/>
    </source>
</evidence>
<dbReference type="CDD" id="cd07208">
    <property type="entry name" value="Pat_hypo_Ecoli_yjju_like"/>
    <property type="match status" value="1"/>
</dbReference>